<dbReference type="Pfam" id="PF11017">
    <property type="entry name" value="DUF2855"/>
    <property type="match status" value="1"/>
</dbReference>
<name>A0A167TUW0_9AGAM</name>
<evidence type="ECO:0000313" key="3">
    <source>
        <dbReference type="Proteomes" id="UP000076532"/>
    </source>
</evidence>
<dbReference type="Proteomes" id="UP000076532">
    <property type="component" value="Unassembled WGS sequence"/>
</dbReference>
<organism evidence="2 3">
    <name type="scientific">Athelia psychrophila</name>
    <dbReference type="NCBI Taxonomy" id="1759441"/>
    <lineage>
        <taxon>Eukaryota</taxon>
        <taxon>Fungi</taxon>
        <taxon>Dikarya</taxon>
        <taxon>Basidiomycota</taxon>
        <taxon>Agaricomycotina</taxon>
        <taxon>Agaricomycetes</taxon>
        <taxon>Agaricomycetidae</taxon>
        <taxon>Atheliales</taxon>
        <taxon>Atheliaceae</taxon>
        <taxon>Athelia</taxon>
    </lineage>
</organism>
<gene>
    <name evidence="2" type="ORF">FIBSPDRAFT_879572</name>
</gene>
<evidence type="ECO:0000313" key="2">
    <source>
        <dbReference type="EMBL" id="KZP03306.1"/>
    </source>
</evidence>
<feature type="region of interest" description="Disordered" evidence="1">
    <location>
        <begin position="123"/>
        <end position="155"/>
    </location>
</feature>
<proteinExistence type="predicted"/>
<dbReference type="InterPro" id="IPR021276">
    <property type="entry name" value="DUF2855"/>
</dbReference>
<dbReference type="EMBL" id="KV418106">
    <property type="protein sequence ID" value="KZP03306.1"/>
    <property type="molecule type" value="Genomic_DNA"/>
</dbReference>
<dbReference type="AlphaFoldDB" id="A0A167TUW0"/>
<protein>
    <submittedName>
        <fullName evidence="2">Uncharacterized protein</fullName>
    </submittedName>
</protein>
<dbReference type="OrthoDB" id="192702at2759"/>
<keyword evidence="3" id="KW-1185">Reference proteome</keyword>
<reference evidence="2 3" key="1">
    <citation type="journal article" date="2016" name="Mol. Biol. Evol.">
        <title>Comparative Genomics of Early-Diverging Mushroom-Forming Fungi Provides Insights into the Origins of Lignocellulose Decay Capabilities.</title>
        <authorList>
            <person name="Nagy L.G."/>
            <person name="Riley R."/>
            <person name="Tritt A."/>
            <person name="Adam C."/>
            <person name="Daum C."/>
            <person name="Floudas D."/>
            <person name="Sun H."/>
            <person name="Yadav J.S."/>
            <person name="Pangilinan J."/>
            <person name="Larsson K.H."/>
            <person name="Matsuura K."/>
            <person name="Barry K."/>
            <person name="Labutti K."/>
            <person name="Kuo R."/>
            <person name="Ohm R.A."/>
            <person name="Bhattacharya S.S."/>
            <person name="Shirouzu T."/>
            <person name="Yoshinaga Y."/>
            <person name="Martin F.M."/>
            <person name="Grigoriev I.V."/>
            <person name="Hibbett D.S."/>
        </authorList>
    </citation>
    <scope>NUCLEOTIDE SEQUENCE [LARGE SCALE GENOMIC DNA]</scope>
    <source>
        <strain evidence="2 3">CBS 109695</strain>
    </source>
</reference>
<dbReference type="STRING" id="436010.A0A167TUW0"/>
<accession>A0A167TUW0</accession>
<feature type="compositionally biased region" description="Pro residues" evidence="1">
    <location>
        <begin position="128"/>
        <end position="147"/>
    </location>
</feature>
<evidence type="ECO:0000256" key="1">
    <source>
        <dbReference type="SAM" id="MobiDB-lite"/>
    </source>
</evidence>
<sequence>MLYRPLFWTAYWCEDWLFAATTPAYRGATRILVSSASSKTAFCLAYLVRKRAQKEGLDVRVVGLTSKGNVRFTKGLGLYDAVHEYDALASIAVSDDKEGSWVYADVAGNEALNARVFAHLGASASRTSPPPRRPPPAPNGAPTPSPTPSSSAPAATGARELEQFFMPEWLTLRRHQLPVRTIAALQAAAWAALMRDCAGWVRIGRVAGGAAVVDAYARFGSAGGPDVGWVWSLWENESAKL</sequence>